<dbReference type="CDD" id="cd04301">
    <property type="entry name" value="NAT_SF"/>
    <property type="match status" value="1"/>
</dbReference>
<organism evidence="2 3">
    <name type="scientific">Microbacterium barkeri</name>
    <dbReference type="NCBI Taxonomy" id="33917"/>
    <lineage>
        <taxon>Bacteria</taxon>
        <taxon>Bacillati</taxon>
        <taxon>Actinomycetota</taxon>
        <taxon>Actinomycetes</taxon>
        <taxon>Micrococcales</taxon>
        <taxon>Microbacteriaceae</taxon>
        <taxon>Microbacterium</taxon>
    </lineage>
</organism>
<dbReference type="Proteomes" id="UP001142462">
    <property type="component" value="Unassembled WGS sequence"/>
</dbReference>
<name>A0A9W6H3W4_9MICO</name>
<dbReference type="RefSeq" id="WP_271173371.1">
    <property type="nucleotide sequence ID" value="NZ_BSEJ01000007.1"/>
</dbReference>
<gene>
    <name evidence="2" type="ORF">GCM10017576_17940</name>
</gene>
<evidence type="ECO:0000313" key="3">
    <source>
        <dbReference type="Proteomes" id="UP001142462"/>
    </source>
</evidence>
<dbReference type="AlphaFoldDB" id="A0A9W6H3W4"/>
<reference evidence="2" key="2">
    <citation type="submission" date="2023-01" db="EMBL/GenBank/DDBJ databases">
        <authorList>
            <person name="Sun Q."/>
            <person name="Evtushenko L."/>
        </authorList>
    </citation>
    <scope>NUCLEOTIDE SEQUENCE</scope>
    <source>
        <strain evidence="2">VKM Ac-1020</strain>
    </source>
</reference>
<dbReference type="InterPro" id="IPR000182">
    <property type="entry name" value="GNAT_dom"/>
</dbReference>
<dbReference type="InterPro" id="IPR016181">
    <property type="entry name" value="Acyl_CoA_acyltransferase"/>
</dbReference>
<dbReference type="Gene3D" id="3.40.630.30">
    <property type="match status" value="1"/>
</dbReference>
<accession>A0A9W6H3W4</accession>
<sequence length="193" mass="21146">MAEITTAPATTAQWHDVQSALTGGGDGRSCQCMWPVLPNKEWQTTSVDERERMLRDEIDAGPPPGLVAYADGRAAGWVRVGPRPAQRRVLRSRIVKSGTQESLEDDGVWAITCFSIRREHRGLGITRALLDAAVDYARSNGARVLEAYPIDTDSRRETRSNDLYVGTLSTFANAGFEVIAHPTPSRAVVALRL</sequence>
<feature type="domain" description="N-acetyltransferase" evidence="1">
    <location>
        <begin position="4"/>
        <end position="193"/>
    </location>
</feature>
<dbReference type="GO" id="GO:0016747">
    <property type="term" value="F:acyltransferase activity, transferring groups other than amino-acyl groups"/>
    <property type="evidence" value="ECO:0007669"/>
    <property type="project" value="InterPro"/>
</dbReference>
<dbReference type="SUPFAM" id="SSF55729">
    <property type="entry name" value="Acyl-CoA N-acyltransferases (Nat)"/>
    <property type="match status" value="1"/>
</dbReference>
<evidence type="ECO:0000313" key="2">
    <source>
        <dbReference type="EMBL" id="GLJ61664.1"/>
    </source>
</evidence>
<dbReference type="EMBL" id="BSEJ01000007">
    <property type="protein sequence ID" value="GLJ61664.1"/>
    <property type="molecule type" value="Genomic_DNA"/>
</dbReference>
<keyword evidence="3" id="KW-1185">Reference proteome</keyword>
<comment type="caution">
    <text evidence="2">The sequence shown here is derived from an EMBL/GenBank/DDBJ whole genome shotgun (WGS) entry which is preliminary data.</text>
</comment>
<proteinExistence type="predicted"/>
<evidence type="ECO:0000259" key="1">
    <source>
        <dbReference type="PROSITE" id="PS51186"/>
    </source>
</evidence>
<protein>
    <submittedName>
        <fullName evidence="2">N-acetyltransferase</fullName>
    </submittedName>
</protein>
<reference evidence="2" key="1">
    <citation type="journal article" date="2014" name="Int. J. Syst. Evol. Microbiol.">
        <title>Complete genome sequence of Corynebacterium casei LMG S-19264T (=DSM 44701T), isolated from a smear-ripened cheese.</title>
        <authorList>
            <consortium name="US DOE Joint Genome Institute (JGI-PGF)"/>
            <person name="Walter F."/>
            <person name="Albersmeier A."/>
            <person name="Kalinowski J."/>
            <person name="Ruckert C."/>
        </authorList>
    </citation>
    <scope>NUCLEOTIDE SEQUENCE</scope>
    <source>
        <strain evidence="2">VKM Ac-1020</strain>
    </source>
</reference>
<dbReference type="PROSITE" id="PS51186">
    <property type="entry name" value="GNAT"/>
    <property type="match status" value="1"/>
</dbReference>
<dbReference type="Pfam" id="PF00583">
    <property type="entry name" value="Acetyltransf_1"/>
    <property type="match status" value="1"/>
</dbReference>